<dbReference type="EMBL" id="JAGIOJ010000001">
    <property type="protein sequence ID" value="MBP2397607.1"/>
    <property type="molecule type" value="Genomic_DNA"/>
</dbReference>
<keyword evidence="2" id="KW-1185">Reference proteome</keyword>
<evidence type="ECO:0008006" key="3">
    <source>
        <dbReference type="Google" id="ProtNLM"/>
    </source>
</evidence>
<evidence type="ECO:0000313" key="1">
    <source>
        <dbReference type="EMBL" id="MBP2397607.1"/>
    </source>
</evidence>
<name>A0ABS4XM70_GLUPR</name>
<reference evidence="1 2" key="1">
    <citation type="submission" date="2021-03" db="EMBL/GenBank/DDBJ databases">
        <title>Sequencing the genomes of 1000 actinobacteria strains.</title>
        <authorList>
            <person name="Klenk H.-P."/>
        </authorList>
    </citation>
    <scope>NUCLEOTIDE SEQUENCE [LARGE SCALE GENOMIC DNA]</scope>
    <source>
        <strain evidence="1 2">DSM 20168</strain>
    </source>
</reference>
<organism evidence="1 2">
    <name type="scientific">Glutamicibacter protophormiae</name>
    <name type="common">Brevibacterium protophormiae</name>
    <dbReference type="NCBI Taxonomy" id="37930"/>
    <lineage>
        <taxon>Bacteria</taxon>
        <taxon>Bacillati</taxon>
        <taxon>Actinomycetota</taxon>
        <taxon>Actinomycetes</taxon>
        <taxon>Micrococcales</taxon>
        <taxon>Micrococcaceae</taxon>
        <taxon>Glutamicibacter</taxon>
    </lineage>
</organism>
<proteinExistence type="predicted"/>
<evidence type="ECO:0000313" key="2">
    <source>
        <dbReference type="Proteomes" id="UP001195422"/>
    </source>
</evidence>
<protein>
    <recommendedName>
        <fullName evidence="3">IS110 family transposase</fullName>
    </recommendedName>
</protein>
<comment type="caution">
    <text evidence="1">The sequence shown here is derived from an EMBL/GenBank/DDBJ whole genome shotgun (WGS) entry which is preliminary data.</text>
</comment>
<dbReference type="Proteomes" id="UP001195422">
    <property type="component" value="Unassembled WGS sequence"/>
</dbReference>
<gene>
    <name evidence="1" type="ORF">JOF39_000688</name>
</gene>
<sequence length="45" mass="5041">MTIVAEKYDYVIGIDTHARTHTYAIINTRTGSRKACQTFPVSPRG</sequence>
<accession>A0ABS4XM70</accession>